<gene>
    <name evidence="3" type="ORF">FAZ69_03890</name>
</gene>
<proteinExistence type="predicted"/>
<dbReference type="OrthoDB" id="1491780at2"/>
<evidence type="ECO:0000259" key="1">
    <source>
        <dbReference type="Pfam" id="PF08896"/>
    </source>
</evidence>
<protein>
    <submittedName>
        <fullName evidence="3">DUF1842 domain-containing protein</fullName>
    </submittedName>
</protein>
<dbReference type="Proteomes" id="UP000305539">
    <property type="component" value="Unassembled WGS sequence"/>
</dbReference>
<accession>A0A4U1IDF7</accession>
<dbReference type="RefSeq" id="WP_136892635.1">
    <property type="nucleotide sequence ID" value="NZ_SWJE01000002.1"/>
</dbReference>
<feature type="domain" description="DUF1842" evidence="1">
    <location>
        <begin position="7"/>
        <end position="120"/>
    </location>
</feature>
<keyword evidence="4" id="KW-1185">Reference proteome</keyword>
<comment type="caution">
    <text evidence="3">The sequence shown here is derived from an EMBL/GenBank/DDBJ whole genome shotgun (WGS) entry which is preliminary data.</text>
</comment>
<evidence type="ECO:0000259" key="2">
    <source>
        <dbReference type="Pfam" id="PF08898"/>
    </source>
</evidence>
<sequence length="206" mass="21899">MSASNPVGLFPVRYLIGTGMAGAPSLGLNLLVDTPERRVVGTAAVTQAVNPPLDFHADVWGSYTYLTLMPPVNSRILVTAEGNSGGPTSNSMVTFKLRLLLNSDWQTGVATYEYWDNGSWHEVANVPAKIDREFVPLEPGPVIPGSLSVGNRMQTLYGPSLQQSRASGDLAQMKALAAFAQQQLNSRDDITSALAALKAEIGKLGG</sequence>
<name>A0A4U1IDF7_9BURK</name>
<dbReference type="InterPro" id="IPR014992">
    <property type="entry name" value="DUF1842"/>
</dbReference>
<evidence type="ECO:0000313" key="4">
    <source>
        <dbReference type="Proteomes" id="UP000305539"/>
    </source>
</evidence>
<dbReference type="Pfam" id="PF08896">
    <property type="entry name" value="DUF1842"/>
    <property type="match status" value="1"/>
</dbReference>
<dbReference type="AlphaFoldDB" id="A0A4U1IDF7"/>
<reference evidence="3 4" key="1">
    <citation type="submission" date="2019-04" db="EMBL/GenBank/DDBJ databases">
        <title>Trinickia sp. 7GSK02, isolated from subtropical forest soil.</title>
        <authorList>
            <person name="Gao Z.-H."/>
            <person name="Qiu L.-H."/>
        </authorList>
    </citation>
    <scope>NUCLEOTIDE SEQUENCE [LARGE SCALE GENOMIC DNA]</scope>
    <source>
        <strain evidence="3 4">7GSK02</strain>
    </source>
</reference>
<evidence type="ECO:0000313" key="3">
    <source>
        <dbReference type="EMBL" id="TKC91597.1"/>
    </source>
</evidence>
<feature type="domain" description="DUF1843" evidence="2">
    <location>
        <begin position="155"/>
        <end position="204"/>
    </location>
</feature>
<dbReference type="Pfam" id="PF08898">
    <property type="entry name" value="DUF1843"/>
    <property type="match status" value="1"/>
</dbReference>
<dbReference type="EMBL" id="SWJE01000002">
    <property type="protein sequence ID" value="TKC91597.1"/>
    <property type="molecule type" value="Genomic_DNA"/>
</dbReference>
<dbReference type="InterPro" id="IPR014994">
    <property type="entry name" value="DUF1843"/>
</dbReference>
<organism evidence="3 4">
    <name type="scientific">Trinickia terrae</name>
    <dbReference type="NCBI Taxonomy" id="2571161"/>
    <lineage>
        <taxon>Bacteria</taxon>
        <taxon>Pseudomonadati</taxon>
        <taxon>Pseudomonadota</taxon>
        <taxon>Betaproteobacteria</taxon>
        <taxon>Burkholderiales</taxon>
        <taxon>Burkholderiaceae</taxon>
        <taxon>Trinickia</taxon>
    </lineage>
</organism>